<sequence>MCLELQKWIAQWLKGHRQYPVLEWKEYFSTLAGGVFPQHKLRLATEYLHEAGQLIFFREGALQEGGLAHESYVILDTDWFCRSIRTCLGS</sequence>
<comment type="caution">
    <text evidence="1">The sequence shown here is derived from an EMBL/GenBank/DDBJ whole genome shotgun (WGS) entry which is preliminary data.</text>
</comment>
<organism evidence="1 2">
    <name type="scientific">Marchantia polymorpha subsp. ruderalis</name>
    <dbReference type="NCBI Taxonomy" id="1480154"/>
    <lineage>
        <taxon>Eukaryota</taxon>
        <taxon>Viridiplantae</taxon>
        <taxon>Streptophyta</taxon>
        <taxon>Embryophyta</taxon>
        <taxon>Marchantiophyta</taxon>
        <taxon>Marchantiopsida</taxon>
        <taxon>Marchantiidae</taxon>
        <taxon>Marchantiales</taxon>
        <taxon>Marchantiaceae</taxon>
        <taxon>Marchantia</taxon>
    </lineage>
</organism>
<evidence type="ECO:0000313" key="2">
    <source>
        <dbReference type="Proteomes" id="UP000077202"/>
    </source>
</evidence>
<dbReference type="PANTHER" id="PTHR47679">
    <property type="entry name" value="PROTEIN TORNADO 1"/>
    <property type="match status" value="1"/>
</dbReference>
<keyword evidence="2" id="KW-1185">Reference proteome</keyword>
<accession>A0A176VD65</accession>
<gene>
    <name evidence="1" type="ORF">AXG93_163s1030</name>
</gene>
<evidence type="ECO:0000313" key="1">
    <source>
        <dbReference type="EMBL" id="OAE18473.1"/>
    </source>
</evidence>
<name>A0A176VD65_MARPO</name>
<reference evidence="1" key="1">
    <citation type="submission" date="2016-03" db="EMBL/GenBank/DDBJ databases">
        <title>Mechanisms controlling the formation of the plant cell surface in tip-growing cells are functionally conserved among land plants.</title>
        <authorList>
            <person name="Honkanen S."/>
            <person name="Jones V.A."/>
            <person name="Morieri G."/>
            <person name="Champion C."/>
            <person name="Hetherington A.J."/>
            <person name="Kelly S."/>
            <person name="Saint-Marcoux D."/>
            <person name="Proust H."/>
            <person name="Prescott H."/>
            <person name="Dolan L."/>
        </authorList>
    </citation>
    <scope>NUCLEOTIDE SEQUENCE [LARGE SCALE GENOMIC DNA]</scope>
    <source>
        <tissue evidence="1">Whole gametophyte</tissue>
    </source>
</reference>
<dbReference type="AlphaFoldDB" id="A0A176VD65"/>
<dbReference type="Proteomes" id="UP000077202">
    <property type="component" value="Unassembled WGS sequence"/>
</dbReference>
<dbReference type="PANTHER" id="PTHR47679:SF2">
    <property type="entry name" value="C-TERMINAL OF ROC (COR) DOMAIN-CONTAINING PROTEIN"/>
    <property type="match status" value="1"/>
</dbReference>
<protein>
    <submittedName>
        <fullName evidence="1">Uncharacterized protein</fullName>
    </submittedName>
</protein>
<dbReference type="EMBL" id="LVLJ01004053">
    <property type="protein sequence ID" value="OAE18473.1"/>
    <property type="molecule type" value="Genomic_DNA"/>
</dbReference>
<proteinExistence type="predicted"/>